<comment type="caution">
    <text evidence="1">The sequence shown here is derived from an EMBL/GenBank/DDBJ whole genome shotgun (WGS) entry which is preliminary data.</text>
</comment>
<organism evidence="1 2">
    <name type="scientific">Durusdinium trenchii</name>
    <dbReference type="NCBI Taxonomy" id="1381693"/>
    <lineage>
        <taxon>Eukaryota</taxon>
        <taxon>Sar</taxon>
        <taxon>Alveolata</taxon>
        <taxon>Dinophyceae</taxon>
        <taxon>Suessiales</taxon>
        <taxon>Symbiodiniaceae</taxon>
        <taxon>Durusdinium</taxon>
    </lineage>
</organism>
<dbReference type="EMBL" id="CAXAMN010008111">
    <property type="protein sequence ID" value="CAK9023992.1"/>
    <property type="molecule type" value="Genomic_DNA"/>
</dbReference>
<evidence type="ECO:0000313" key="1">
    <source>
        <dbReference type="EMBL" id="CAK9023992.1"/>
    </source>
</evidence>
<proteinExistence type="predicted"/>
<gene>
    <name evidence="1" type="ORF">CCMP2556_LOCUS15438</name>
</gene>
<sequence>MGGFEEEDWEEMLEEFGDPFETGADLPPPVERPLAQVFDFIEVCGGSGVVSEQMAMLGYTVGPIIDLSYSPHYDMTKTRTLEWLLYLVQSARVRALMLEPPCTTFSAAAHPMVRSYKSKMAWLTEWAYLLSLEGVAETFTASCSFGSPFQKEFRFLTANMQPHEICHPCTRDHEHVRIEGALTKGSAVYCPALAASLAKLFHKHLRAESKALNRVDIKTTGLEGLLTNELAKKACWEVSSSWKWKGNSHINILELASLFQAMKKAARRGGGRFCFLLDSYVALRASSKGRSSSRALAPLLRKTFALSQAFAVYAAGLFCPTRLNPSDDPTRDVPLRTPQSDSCFMDFLDFNGLYSMAAMPKLRRWASNWASLTLAVLLALSHGMRPRHTADESRALARVEKPLEFGRPVQQSTKTNRDRLLQCFSDWLRERGVLLQQLLNLAPKEPEQLIHLLTRYGIDLYTSGRPYSHYAETINSIGAQQPGVRRLLSGAWDLAFSWLREEPYEHHVACPYQVMLAATTLAIVWGWPRVAGAILLSWGAICRIGEVVAAKRSDLVLPVDTGGALWTVMLRVGEPKTRFRAARHQLARLDWQDLVGGPLGRPLDLGSLRAGGATHLLMVTEDSELVRRR</sequence>
<keyword evidence="2" id="KW-1185">Reference proteome</keyword>
<accession>A0ABP0KD56</accession>
<reference evidence="1 2" key="1">
    <citation type="submission" date="2024-02" db="EMBL/GenBank/DDBJ databases">
        <authorList>
            <person name="Chen Y."/>
            <person name="Shah S."/>
            <person name="Dougan E. K."/>
            <person name="Thang M."/>
            <person name="Chan C."/>
        </authorList>
    </citation>
    <scope>NUCLEOTIDE SEQUENCE [LARGE SCALE GENOMIC DNA]</scope>
</reference>
<feature type="non-terminal residue" evidence="1">
    <location>
        <position position="629"/>
    </location>
</feature>
<protein>
    <submittedName>
        <fullName evidence="1">Uncharacterized protein</fullName>
    </submittedName>
</protein>
<dbReference type="Proteomes" id="UP001642484">
    <property type="component" value="Unassembled WGS sequence"/>
</dbReference>
<evidence type="ECO:0000313" key="2">
    <source>
        <dbReference type="Proteomes" id="UP001642484"/>
    </source>
</evidence>
<name>A0ABP0KD56_9DINO</name>